<dbReference type="InterPro" id="IPR052048">
    <property type="entry name" value="ST_Response_Regulator"/>
</dbReference>
<proteinExistence type="predicted"/>
<dbReference type="EMBL" id="BART01007575">
    <property type="protein sequence ID" value="GAG59892.1"/>
    <property type="molecule type" value="Genomic_DNA"/>
</dbReference>
<dbReference type="AlphaFoldDB" id="X0ZPB0"/>
<name>X0ZPB0_9ZZZZ</name>
<dbReference type="SUPFAM" id="SSF52172">
    <property type="entry name" value="CheY-like"/>
    <property type="match status" value="1"/>
</dbReference>
<dbReference type="SMART" id="SM00448">
    <property type="entry name" value="REC"/>
    <property type="match status" value="1"/>
</dbReference>
<dbReference type="InterPro" id="IPR001789">
    <property type="entry name" value="Sig_transdc_resp-reg_receiver"/>
</dbReference>
<organism evidence="2">
    <name type="scientific">marine sediment metagenome</name>
    <dbReference type="NCBI Taxonomy" id="412755"/>
    <lineage>
        <taxon>unclassified sequences</taxon>
        <taxon>metagenomes</taxon>
        <taxon>ecological metagenomes</taxon>
    </lineage>
</organism>
<dbReference type="PANTHER" id="PTHR43228">
    <property type="entry name" value="TWO-COMPONENT RESPONSE REGULATOR"/>
    <property type="match status" value="1"/>
</dbReference>
<protein>
    <recommendedName>
        <fullName evidence="1">Response regulatory domain-containing protein</fullName>
    </recommendedName>
</protein>
<reference evidence="2" key="1">
    <citation type="journal article" date="2014" name="Front. Microbiol.">
        <title>High frequency of phylogenetically diverse reductive dehalogenase-homologous genes in deep subseafloor sedimentary metagenomes.</title>
        <authorList>
            <person name="Kawai M."/>
            <person name="Futagami T."/>
            <person name="Toyoda A."/>
            <person name="Takaki Y."/>
            <person name="Nishi S."/>
            <person name="Hori S."/>
            <person name="Arai W."/>
            <person name="Tsubouchi T."/>
            <person name="Morono Y."/>
            <person name="Uchiyama I."/>
            <person name="Ito T."/>
            <person name="Fujiyama A."/>
            <person name="Inagaki F."/>
            <person name="Takami H."/>
        </authorList>
    </citation>
    <scope>NUCLEOTIDE SEQUENCE</scope>
    <source>
        <strain evidence="2">Expedition CK06-06</strain>
    </source>
</reference>
<dbReference type="PROSITE" id="PS50110">
    <property type="entry name" value="RESPONSE_REGULATORY"/>
    <property type="match status" value="1"/>
</dbReference>
<dbReference type="GO" id="GO:0000160">
    <property type="term" value="P:phosphorelay signal transduction system"/>
    <property type="evidence" value="ECO:0007669"/>
    <property type="project" value="InterPro"/>
</dbReference>
<comment type="caution">
    <text evidence="2">The sequence shown here is derived from an EMBL/GenBank/DDBJ whole genome shotgun (WGS) entry which is preliminary data.</text>
</comment>
<gene>
    <name evidence="2" type="ORF">S01H4_17211</name>
</gene>
<feature type="domain" description="Response regulatory" evidence="1">
    <location>
        <begin position="1"/>
        <end position="106"/>
    </location>
</feature>
<dbReference type="PANTHER" id="PTHR43228:SF1">
    <property type="entry name" value="TWO-COMPONENT RESPONSE REGULATOR ARR22"/>
    <property type="match status" value="1"/>
</dbReference>
<sequence length="108" mass="11977">LHRLYKDVFSIKGHEVVADAYDGAEAVDKFKGFDVKPEVIILDHRMPNKDGMQTMTEILEMDQSAKIVFISADANVREQAMNNGAASFGLKPVTIRHMLDLVESAVAD</sequence>
<accession>X0ZPB0</accession>
<evidence type="ECO:0000259" key="1">
    <source>
        <dbReference type="PROSITE" id="PS50110"/>
    </source>
</evidence>
<dbReference type="InterPro" id="IPR011006">
    <property type="entry name" value="CheY-like_superfamily"/>
</dbReference>
<evidence type="ECO:0000313" key="2">
    <source>
        <dbReference type="EMBL" id="GAG59892.1"/>
    </source>
</evidence>
<feature type="non-terminal residue" evidence="2">
    <location>
        <position position="1"/>
    </location>
</feature>
<dbReference type="Pfam" id="PF00072">
    <property type="entry name" value="Response_reg"/>
    <property type="match status" value="1"/>
</dbReference>
<dbReference type="Gene3D" id="3.40.50.2300">
    <property type="match status" value="1"/>
</dbReference>